<sequence length="85" mass="9390">MLRRRAPLAQRGRHRRRRPRPAPFPHPLGGGRVAQHAPRLLAAPVRQRTRRPAAHAVAGYQTPFGLCANPAGTTRAWGTERATTC</sequence>
<name>A0A653BML4_CALMS</name>
<gene>
    <name evidence="2" type="ORF">CALMAC_LOCUS1907</name>
</gene>
<accession>A0A653BML4</accession>
<dbReference type="EMBL" id="CAACVG010002225">
    <property type="protein sequence ID" value="VEN36226.1"/>
    <property type="molecule type" value="Genomic_DNA"/>
</dbReference>
<evidence type="ECO:0000256" key="1">
    <source>
        <dbReference type="SAM" id="MobiDB-lite"/>
    </source>
</evidence>
<evidence type="ECO:0000313" key="2">
    <source>
        <dbReference type="EMBL" id="VEN36226.1"/>
    </source>
</evidence>
<organism evidence="2 3">
    <name type="scientific">Callosobruchus maculatus</name>
    <name type="common">Southern cowpea weevil</name>
    <name type="synonym">Pulse bruchid</name>
    <dbReference type="NCBI Taxonomy" id="64391"/>
    <lineage>
        <taxon>Eukaryota</taxon>
        <taxon>Metazoa</taxon>
        <taxon>Ecdysozoa</taxon>
        <taxon>Arthropoda</taxon>
        <taxon>Hexapoda</taxon>
        <taxon>Insecta</taxon>
        <taxon>Pterygota</taxon>
        <taxon>Neoptera</taxon>
        <taxon>Endopterygota</taxon>
        <taxon>Coleoptera</taxon>
        <taxon>Polyphaga</taxon>
        <taxon>Cucujiformia</taxon>
        <taxon>Chrysomeloidea</taxon>
        <taxon>Chrysomelidae</taxon>
        <taxon>Bruchinae</taxon>
        <taxon>Bruchini</taxon>
        <taxon>Callosobruchus</taxon>
    </lineage>
</organism>
<proteinExistence type="predicted"/>
<protein>
    <submittedName>
        <fullName evidence="2">Uncharacterized protein</fullName>
    </submittedName>
</protein>
<evidence type="ECO:0000313" key="3">
    <source>
        <dbReference type="Proteomes" id="UP000410492"/>
    </source>
</evidence>
<feature type="region of interest" description="Disordered" evidence="1">
    <location>
        <begin position="1"/>
        <end position="37"/>
    </location>
</feature>
<keyword evidence="3" id="KW-1185">Reference proteome</keyword>
<reference evidence="2 3" key="1">
    <citation type="submission" date="2019-01" db="EMBL/GenBank/DDBJ databases">
        <authorList>
            <person name="Sayadi A."/>
        </authorList>
    </citation>
    <scope>NUCLEOTIDE SEQUENCE [LARGE SCALE GENOMIC DNA]</scope>
</reference>
<feature type="compositionally biased region" description="Basic residues" evidence="1">
    <location>
        <begin position="1"/>
        <end position="20"/>
    </location>
</feature>
<dbReference type="Proteomes" id="UP000410492">
    <property type="component" value="Unassembled WGS sequence"/>
</dbReference>
<dbReference type="OrthoDB" id="10063348at2759"/>
<dbReference type="AlphaFoldDB" id="A0A653BML4"/>